<dbReference type="PANTHER" id="PTHR16305:SF35">
    <property type="entry name" value="TRANSCRIPTIONAL ACTIVATOR DOMAIN"/>
    <property type="match status" value="1"/>
</dbReference>
<dbReference type="InterPro" id="IPR000792">
    <property type="entry name" value="Tscrpt_reg_LuxR_C"/>
</dbReference>
<dbReference type="SMART" id="SM00421">
    <property type="entry name" value="HTH_LUXR"/>
    <property type="match status" value="1"/>
</dbReference>
<dbReference type="PROSITE" id="PS50043">
    <property type="entry name" value="HTH_LUXR_2"/>
    <property type="match status" value="1"/>
</dbReference>
<dbReference type="SUPFAM" id="SSF48452">
    <property type="entry name" value="TPR-like"/>
    <property type="match status" value="1"/>
</dbReference>
<evidence type="ECO:0000313" key="5">
    <source>
        <dbReference type="Proteomes" id="UP000533598"/>
    </source>
</evidence>
<keyword evidence="5" id="KW-1185">Reference proteome</keyword>
<dbReference type="CDD" id="cd06170">
    <property type="entry name" value="LuxR_C_like"/>
    <property type="match status" value="1"/>
</dbReference>
<evidence type="ECO:0000256" key="2">
    <source>
        <dbReference type="ARBA" id="ARBA00022840"/>
    </source>
</evidence>
<dbReference type="PRINTS" id="PR00038">
    <property type="entry name" value="HTHLUXR"/>
</dbReference>
<dbReference type="Gene3D" id="1.10.10.10">
    <property type="entry name" value="Winged helix-like DNA-binding domain superfamily/Winged helix DNA-binding domain"/>
    <property type="match status" value="1"/>
</dbReference>
<dbReference type="AlphaFoldDB" id="A0A7W7FY97"/>
<dbReference type="GO" id="GO:0004016">
    <property type="term" value="F:adenylate cyclase activity"/>
    <property type="evidence" value="ECO:0007669"/>
    <property type="project" value="TreeGrafter"/>
</dbReference>
<evidence type="ECO:0000256" key="1">
    <source>
        <dbReference type="ARBA" id="ARBA00022741"/>
    </source>
</evidence>
<dbReference type="GO" id="GO:0005524">
    <property type="term" value="F:ATP binding"/>
    <property type="evidence" value="ECO:0007669"/>
    <property type="project" value="UniProtKB-KW"/>
</dbReference>
<gene>
    <name evidence="4" type="ORF">HNR67_007576</name>
</gene>
<dbReference type="PANTHER" id="PTHR16305">
    <property type="entry name" value="TESTICULAR SOLUBLE ADENYLYL CYCLASE"/>
    <property type="match status" value="1"/>
</dbReference>
<dbReference type="GO" id="GO:0003677">
    <property type="term" value="F:DNA binding"/>
    <property type="evidence" value="ECO:0007669"/>
    <property type="project" value="UniProtKB-KW"/>
</dbReference>
<evidence type="ECO:0000313" key="4">
    <source>
        <dbReference type="EMBL" id="MBB4681458.1"/>
    </source>
</evidence>
<dbReference type="GO" id="GO:0005737">
    <property type="term" value="C:cytoplasm"/>
    <property type="evidence" value="ECO:0007669"/>
    <property type="project" value="TreeGrafter"/>
</dbReference>
<organism evidence="4 5">
    <name type="scientific">Crossiella cryophila</name>
    <dbReference type="NCBI Taxonomy" id="43355"/>
    <lineage>
        <taxon>Bacteria</taxon>
        <taxon>Bacillati</taxon>
        <taxon>Actinomycetota</taxon>
        <taxon>Actinomycetes</taxon>
        <taxon>Pseudonocardiales</taxon>
        <taxon>Pseudonocardiaceae</taxon>
        <taxon>Crossiella</taxon>
    </lineage>
</organism>
<dbReference type="PROSITE" id="PS00622">
    <property type="entry name" value="HTH_LUXR_1"/>
    <property type="match status" value="1"/>
</dbReference>
<dbReference type="Proteomes" id="UP000533598">
    <property type="component" value="Unassembled WGS sequence"/>
</dbReference>
<evidence type="ECO:0000259" key="3">
    <source>
        <dbReference type="PROSITE" id="PS50043"/>
    </source>
</evidence>
<dbReference type="GO" id="GO:0006355">
    <property type="term" value="P:regulation of DNA-templated transcription"/>
    <property type="evidence" value="ECO:0007669"/>
    <property type="project" value="InterPro"/>
</dbReference>
<dbReference type="Gene3D" id="1.25.40.10">
    <property type="entry name" value="Tetratricopeptide repeat domain"/>
    <property type="match status" value="2"/>
</dbReference>
<proteinExistence type="predicted"/>
<dbReference type="InterPro" id="IPR036388">
    <property type="entry name" value="WH-like_DNA-bd_sf"/>
</dbReference>
<keyword evidence="4" id="KW-0238">DNA-binding</keyword>
<comment type="caution">
    <text evidence="4">The sequence shown here is derived from an EMBL/GenBank/DDBJ whole genome shotgun (WGS) entry which is preliminary data.</text>
</comment>
<sequence length="803" mass="86535">MDDLQYLDEASFLLWHRLVTAVDQLPLLLVTTCRPVPRRREVLELRAALGRRGHPLLMVEPLGADEAAAMLSGLVGEVGAGVVDRLRELAMGNPLYLRELADAVRRNNAVGAGEVELPTSFAEALTGRLRVVPEGSAEILRMAALLGGRFAVTELAVLMRRSAAELVLGLQDALAAGIVVDTGGQMAFRHPLIRQALYDGMSAALRAALHREAAQALAVSGAGALRVAEQLLASGQPGDAWARGWLAGTATALAAHAPEVAIELLCRDVDQTLVEDEHGEILLVVLAWVLLGVGRHDDAVVRARQGLAAATRTGHRAEMYFVLVRALFSLGRNTEAVEAVRRALSRTDLPVAWRARLLVSLAMFQRAGEGDVDAAEITARQALNLAESVGDSFATAYALTVRWLNQSIRRDHLGALTSIDRALEVLRGGPDHADLHAYAQDGRIFSLQNLGRWPEAAAALRQEREDTAHRSTGTRLGVTAAVLLYWLGEWGDALAELDPNHLDVVGFTYSGLREPGPSLLWHGVAALIAARQDNRDTAREHLRTGGAVPITTIGDRENRDFLVAAQCVVLEQDGDPRAAMTTLAGMLLDRRPGEMSLIHQWLPDLVRLATELDERDTVRAALAACRIEAEAETTPGRAAAAVLRCQGLAEADPAPLRAAVQRYRDTGPAIELAATLEDLAAVLAARGDLAEARQALHEAVTHYGGFGADWDIRRAEGRLREHGVRRGVRGRRAPREVSGWAALTPTELRIADLVADGQSTPGIAAGLFLSPRTVQTHISHILGKLGVRGRVEIAREVFRRRAG</sequence>
<dbReference type="Pfam" id="PF00196">
    <property type="entry name" value="GerE"/>
    <property type="match status" value="1"/>
</dbReference>
<name>A0A7W7FY97_9PSEU</name>
<dbReference type="InterPro" id="IPR011990">
    <property type="entry name" value="TPR-like_helical_dom_sf"/>
</dbReference>
<protein>
    <submittedName>
        <fullName evidence="4">DNA-binding CsgD family transcriptional regulator/tetratricopeptide (TPR) repeat protein</fullName>
    </submittedName>
</protein>
<dbReference type="SUPFAM" id="SSF46894">
    <property type="entry name" value="C-terminal effector domain of the bipartite response regulators"/>
    <property type="match status" value="1"/>
</dbReference>
<accession>A0A7W7FY97</accession>
<keyword evidence="1" id="KW-0547">Nucleotide-binding</keyword>
<keyword evidence="2" id="KW-0067">ATP-binding</keyword>
<dbReference type="InterPro" id="IPR016032">
    <property type="entry name" value="Sig_transdc_resp-reg_C-effctor"/>
</dbReference>
<reference evidence="4 5" key="1">
    <citation type="submission" date="2020-08" db="EMBL/GenBank/DDBJ databases">
        <title>Sequencing the genomes of 1000 actinobacteria strains.</title>
        <authorList>
            <person name="Klenk H.-P."/>
        </authorList>
    </citation>
    <scope>NUCLEOTIDE SEQUENCE [LARGE SCALE GENOMIC DNA]</scope>
    <source>
        <strain evidence="4 5">DSM 44230</strain>
    </source>
</reference>
<dbReference type="EMBL" id="JACHMH010000001">
    <property type="protein sequence ID" value="MBB4681458.1"/>
    <property type="molecule type" value="Genomic_DNA"/>
</dbReference>
<feature type="domain" description="HTH luxR-type" evidence="3">
    <location>
        <begin position="736"/>
        <end position="801"/>
    </location>
</feature>